<accession>A0ABQ6MXY5</accession>
<evidence type="ECO:0000313" key="4">
    <source>
        <dbReference type="Proteomes" id="UP001165060"/>
    </source>
</evidence>
<protein>
    <recommendedName>
        <fullName evidence="2">Thioredoxin domain-containing protein</fullName>
    </recommendedName>
</protein>
<gene>
    <name evidence="3" type="ORF">TeGR_g13127</name>
</gene>
<evidence type="ECO:0000313" key="3">
    <source>
        <dbReference type="EMBL" id="GMI34947.1"/>
    </source>
</evidence>
<proteinExistence type="predicted"/>
<name>A0ABQ6MXY5_9STRA</name>
<keyword evidence="1" id="KW-0732">Signal</keyword>
<dbReference type="InterPro" id="IPR013766">
    <property type="entry name" value="Thioredoxin_domain"/>
</dbReference>
<evidence type="ECO:0000256" key="1">
    <source>
        <dbReference type="SAM" id="SignalP"/>
    </source>
</evidence>
<dbReference type="PROSITE" id="PS51352">
    <property type="entry name" value="THIOREDOXIN_2"/>
    <property type="match status" value="1"/>
</dbReference>
<dbReference type="CDD" id="cd02961">
    <property type="entry name" value="PDI_a_family"/>
    <property type="match status" value="1"/>
</dbReference>
<organism evidence="3 4">
    <name type="scientific">Tetraparma gracilis</name>
    <dbReference type="NCBI Taxonomy" id="2962635"/>
    <lineage>
        <taxon>Eukaryota</taxon>
        <taxon>Sar</taxon>
        <taxon>Stramenopiles</taxon>
        <taxon>Ochrophyta</taxon>
        <taxon>Bolidophyceae</taxon>
        <taxon>Parmales</taxon>
        <taxon>Triparmaceae</taxon>
        <taxon>Tetraparma</taxon>
    </lineage>
</organism>
<keyword evidence="4" id="KW-1185">Reference proteome</keyword>
<dbReference type="Gene3D" id="3.40.30.10">
    <property type="entry name" value="Glutaredoxin"/>
    <property type="match status" value="1"/>
</dbReference>
<dbReference type="SUPFAM" id="SSF52833">
    <property type="entry name" value="Thioredoxin-like"/>
    <property type="match status" value="1"/>
</dbReference>
<comment type="caution">
    <text evidence="3">The sequence shown here is derived from an EMBL/GenBank/DDBJ whole genome shotgun (WGS) entry which is preliminary data.</text>
</comment>
<feature type="domain" description="Thioredoxin" evidence="2">
    <location>
        <begin position="5"/>
        <end position="157"/>
    </location>
</feature>
<evidence type="ECO:0000259" key="2">
    <source>
        <dbReference type="PROSITE" id="PS51352"/>
    </source>
</evidence>
<reference evidence="3 4" key="1">
    <citation type="journal article" date="2023" name="Commun. Biol.">
        <title>Genome analysis of Parmales, the sister group of diatoms, reveals the evolutionary specialization of diatoms from phago-mixotrophs to photoautotrophs.</title>
        <authorList>
            <person name="Ban H."/>
            <person name="Sato S."/>
            <person name="Yoshikawa S."/>
            <person name="Yamada K."/>
            <person name="Nakamura Y."/>
            <person name="Ichinomiya M."/>
            <person name="Sato N."/>
            <person name="Blanc-Mathieu R."/>
            <person name="Endo H."/>
            <person name="Kuwata A."/>
            <person name="Ogata H."/>
        </authorList>
    </citation>
    <scope>NUCLEOTIDE SEQUENCE [LARGE SCALE GENOMIC DNA]</scope>
</reference>
<sequence>MLPLLLLLLLLPPASPQAPVRQNSVDFWSAPSLSAHLSSPPPHDAAVMFYAPWDEGSQALSGVWDRIASLLNAGTEGAGLVMVFFDCEQDAAAAALCKELQITRYPTVAYAGPGRCEEGLGPLPPPEGRAGHERMCKFHGDWREGEQVRDFVLAMRALGGWGRLEGWLGERGRALWRRLRGGGGREEIGLGGSLPIGGALPPAAEAGGGAEANAELEAAAAQSALLMDALLAGPGKGGADAFEALKEAGGWDGRPDLMLRGCVVDLTLDFCSRAATGIYRESPEDIPEEELMQKLSDAEPFCGVFEMCFENDFENETCRPDSCPFWNEMGCRYTAACLDGAVQKEYRLMMAGS</sequence>
<feature type="chain" id="PRO_5046574887" description="Thioredoxin domain-containing protein" evidence="1">
    <location>
        <begin position="17"/>
        <end position="353"/>
    </location>
</feature>
<dbReference type="EMBL" id="BRYB01003341">
    <property type="protein sequence ID" value="GMI34947.1"/>
    <property type="molecule type" value="Genomic_DNA"/>
</dbReference>
<dbReference type="Proteomes" id="UP001165060">
    <property type="component" value="Unassembled WGS sequence"/>
</dbReference>
<feature type="signal peptide" evidence="1">
    <location>
        <begin position="1"/>
        <end position="16"/>
    </location>
</feature>
<dbReference type="InterPro" id="IPR036249">
    <property type="entry name" value="Thioredoxin-like_sf"/>
</dbReference>